<keyword evidence="3 5" id="KW-1133">Transmembrane helix</keyword>
<dbReference type="EMBL" id="AFYH01120170">
    <property type="status" value="NOT_ANNOTATED_CDS"/>
    <property type="molecule type" value="Genomic_DNA"/>
</dbReference>
<dbReference type="OMA" id="NDCEMAQ"/>
<dbReference type="InterPro" id="IPR052921">
    <property type="entry name" value="GPCR1_Superfamily_Member"/>
</dbReference>
<protein>
    <recommendedName>
        <fullName evidence="6">G-protein coupled receptors family 1 profile domain-containing protein</fullName>
    </recommendedName>
</protein>
<dbReference type="PRINTS" id="PR00237">
    <property type="entry name" value="GPCRRHODOPSN"/>
</dbReference>
<dbReference type="Proteomes" id="UP000008672">
    <property type="component" value="Unassembled WGS sequence"/>
</dbReference>
<evidence type="ECO:0000256" key="4">
    <source>
        <dbReference type="ARBA" id="ARBA00023136"/>
    </source>
</evidence>
<keyword evidence="8" id="KW-1185">Reference proteome</keyword>
<evidence type="ECO:0000256" key="3">
    <source>
        <dbReference type="ARBA" id="ARBA00022989"/>
    </source>
</evidence>
<feature type="transmembrane region" description="Helical" evidence="5">
    <location>
        <begin position="64"/>
        <end position="87"/>
    </location>
</feature>
<reference evidence="7" key="2">
    <citation type="submission" date="2025-08" db="UniProtKB">
        <authorList>
            <consortium name="Ensembl"/>
        </authorList>
    </citation>
    <scope>IDENTIFICATION</scope>
</reference>
<evidence type="ECO:0000256" key="1">
    <source>
        <dbReference type="ARBA" id="ARBA00004370"/>
    </source>
</evidence>
<dbReference type="GeneTree" id="ENSGT00970000198092"/>
<dbReference type="Pfam" id="PF00001">
    <property type="entry name" value="7tm_1"/>
    <property type="match status" value="1"/>
</dbReference>
<dbReference type="GO" id="GO:0016020">
    <property type="term" value="C:membrane"/>
    <property type="evidence" value="ECO:0007669"/>
    <property type="project" value="UniProtKB-SubCell"/>
</dbReference>
<dbReference type="PANTHER" id="PTHR26451">
    <property type="entry name" value="G_PROTEIN_RECEP_F1_2 DOMAIN-CONTAINING PROTEIN"/>
    <property type="match status" value="1"/>
</dbReference>
<keyword evidence="4 5" id="KW-0472">Membrane</keyword>
<dbReference type="PROSITE" id="PS50262">
    <property type="entry name" value="G_PROTEIN_RECEP_F1_2"/>
    <property type="match status" value="1"/>
</dbReference>
<evidence type="ECO:0000313" key="7">
    <source>
        <dbReference type="Ensembl" id="ENSLACP00000014891.1"/>
    </source>
</evidence>
<evidence type="ECO:0000313" key="8">
    <source>
        <dbReference type="Proteomes" id="UP000008672"/>
    </source>
</evidence>
<proteinExistence type="predicted"/>
<feature type="transmembrane region" description="Helical" evidence="5">
    <location>
        <begin position="245"/>
        <end position="268"/>
    </location>
</feature>
<dbReference type="PANTHER" id="PTHR26451:SF897">
    <property type="entry name" value="TRACE AMINE-ASSOCIATED RECEPTOR 5-LIKE"/>
    <property type="match status" value="1"/>
</dbReference>
<evidence type="ECO:0000259" key="6">
    <source>
        <dbReference type="PROSITE" id="PS50262"/>
    </source>
</evidence>
<dbReference type="GO" id="GO:0004930">
    <property type="term" value="F:G protein-coupled receptor activity"/>
    <property type="evidence" value="ECO:0007669"/>
    <property type="project" value="InterPro"/>
</dbReference>
<dbReference type="Gene3D" id="1.20.1070.10">
    <property type="entry name" value="Rhodopsin 7-helix transmembrane proteins"/>
    <property type="match status" value="1"/>
</dbReference>
<organism evidence="7 8">
    <name type="scientific">Latimeria chalumnae</name>
    <name type="common">Coelacanth</name>
    <dbReference type="NCBI Taxonomy" id="7897"/>
    <lineage>
        <taxon>Eukaryota</taxon>
        <taxon>Metazoa</taxon>
        <taxon>Chordata</taxon>
        <taxon>Craniata</taxon>
        <taxon>Vertebrata</taxon>
        <taxon>Euteleostomi</taxon>
        <taxon>Coelacanthiformes</taxon>
        <taxon>Coelacanthidae</taxon>
        <taxon>Latimeria</taxon>
    </lineage>
</organism>
<accession>H3AZ20</accession>
<dbReference type="InParanoid" id="H3AZ20"/>
<reference evidence="8" key="1">
    <citation type="submission" date="2011-08" db="EMBL/GenBank/DDBJ databases">
        <title>The draft genome of Latimeria chalumnae.</title>
        <authorList>
            <person name="Di Palma F."/>
            <person name="Alfoldi J."/>
            <person name="Johnson J."/>
            <person name="Berlin A."/>
            <person name="Gnerre S."/>
            <person name="Jaffe D."/>
            <person name="MacCallum I."/>
            <person name="Young S."/>
            <person name="Walker B.J."/>
            <person name="Lander E."/>
            <person name="Lindblad-Toh K."/>
        </authorList>
    </citation>
    <scope>NUCLEOTIDE SEQUENCE [LARGE SCALE GENOMIC DNA]</scope>
    <source>
        <strain evidence="8">Wild caught</strain>
    </source>
</reference>
<dbReference type="AlphaFoldDB" id="H3AZ20"/>
<dbReference type="HOGENOM" id="CLU_012526_0_1_1"/>
<comment type="subcellular location">
    <subcellularLocation>
        <location evidence="1">Membrane</location>
    </subcellularLocation>
</comment>
<dbReference type="SUPFAM" id="SSF81321">
    <property type="entry name" value="Family A G protein-coupled receptor-like"/>
    <property type="match status" value="1"/>
</dbReference>
<feature type="transmembrane region" description="Helical" evidence="5">
    <location>
        <begin position="142"/>
        <end position="163"/>
    </location>
</feature>
<dbReference type="InterPro" id="IPR000276">
    <property type="entry name" value="GPCR_Rhodpsn"/>
</dbReference>
<feature type="transmembrane region" description="Helical" evidence="5">
    <location>
        <begin position="196"/>
        <end position="216"/>
    </location>
</feature>
<dbReference type="Ensembl" id="ENSLACT00000014995.1">
    <property type="protein sequence ID" value="ENSLACP00000014891.1"/>
    <property type="gene ID" value="ENSLACG00000013105.1"/>
</dbReference>
<name>H3AZ20_LATCH</name>
<dbReference type="InterPro" id="IPR017452">
    <property type="entry name" value="GPCR_Rhodpsn_7TM"/>
</dbReference>
<keyword evidence="2 5" id="KW-0812">Transmembrane</keyword>
<feature type="domain" description="G-protein coupled receptors family 1 profile" evidence="6">
    <location>
        <begin position="42"/>
        <end position="296"/>
    </location>
</feature>
<reference evidence="7" key="3">
    <citation type="submission" date="2025-09" db="UniProtKB">
        <authorList>
            <consortium name="Ensembl"/>
        </authorList>
    </citation>
    <scope>IDENTIFICATION</scope>
</reference>
<dbReference type="GO" id="GO:0004984">
    <property type="term" value="F:olfactory receptor activity"/>
    <property type="evidence" value="ECO:0007669"/>
    <property type="project" value="TreeGrafter"/>
</dbReference>
<sequence length="319" mass="36037">NFSQNGSAGSPNVALTGFCGESVVTTVLQSYTIIMYPLSLLLNLLLVFSIIISKQMAKPMYVFMLNLAITDIIGCTAGVITIFPMLITKSNYFFKEFCFFQGFLVYLFAGALSGAVTTMAIDRYVAICNPLLYICIFKKTRTVIILISSWLVTIVMAFVYMGLSIKMISQPVIIRGFLCEHLSISNVMNPPSEFNFIFNIATILALIIVSFCLQYYTYNQIFNELRNFRDAELAQNSKYRLARHLFLPIATYLLGFIMYGCSIVDHFICNPYVTNIKVVTQALYYTAVPALNPIVYGLNISELRKHLLCFMRKHASPYC</sequence>
<evidence type="ECO:0000256" key="2">
    <source>
        <dbReference type="ARBA" id="ARBA00022692"/>
    </source>
</evidence>
<feature type="transmembrane region" description="Helical" evidence="5">
    <location>
        <begin position="99"/>
        <end position="121"/>
    </location>
</feature>
<feature type="transmembrane region" description="Helical" evidence="5">
    <location>
        <begin position="33"/>
        <end position="52"/>
    </location>
</feature>
<evidence type="ECO:0000256" key="5">
    <source>
        <dbReference type="SAM" id="Phobius"/>
    </source>
</evidence>
<dbReference type="GO" id="GO:0005549">
    <property type="term" value="F:odorant binding"/>
    <property type="evidence" value="ECO:0007669"/>
    <property type="project" value="TreeGrafter"/>
</dbReference>